<reference evidence="2 3" key="1">
    <citation type="submission" date="2019-01" db="EMBL/GenBank/DDBJ databases">
        <title>Genome Assembly of Collichthys lucidus.</title>
        <authorList>
            <person name="Cai M."/>
            <person name="Xiao S."/>
        </authorList>
    </citation>
    <scope>NUCLEOTIDE SEQUENCE [LARGE SCALE GENOMIC DNA]</scope>
    <source>
        <strain evidence="2">JT15FE1705JMU</strain>
        <tissue evidence="2">Muscle</tissue>
    </source>
</reference>
<protein>
    <submittedName>
        <fullName evidence="2">Uncharacterized protein</fullName>
    </submittedName>
</protein>
<feature type="region of interest" description="Disordered" evidence="1">
    <location>
        <begin position="327"/>
        <end position="368"/>
    </location>
</feature>
<dbReference type="Proteomes" id="UP000298787">
    <property type="component" value="Chromosome 14"/>
</dbReference>
<gene>
    <name evidence="2" type="ORF">D9C73_016131</name>
</gene>
<evidence type="ECO:0000256" key="1">
    <source>
        <dbReference type="SAM" id="MobiDB-lite"/>
    </source>
</evidence>
<evidence type="ECO:0000313" key="2">
    <source>
        <dbReference type="EMBL" id="TKS82022.1"/>
    </source>
</evidence>
<keyword evidence="3" id="KW-1185">Reference proteome</keyword>
<name>A0A4V6ARQ6_COLLU</name>
<dbReference type="STRING" id="240159.A0A4V6ARQ6"/>
<feature type="compositionally biased region" description="Gly residues" evidence="1">
    <location>
        <begin position="334"/>
        <end position="351"/>
    </location>
</feature>
<dbReference type="AlphaFoldDB" id="A0A4V6ARQ6"/>
<evidence type="ECO:0000313" key="3">
    <source>
        <dbReference type="Proteomes" id="UP000298787"/>
    </source>
</evidence>
<dbReference type="EMBL" id="CM014091">
    <property type="protein sequence ID" value="TKS82022.1"/>
    <property type="molecule type" value="Genomic_DNA"/>
</dbReference>
<sequence length="483" mass="53500">MPVSATLNVNNDKYNSGPISSVFKQATPLLPVLPERLCALFLSELVISSLCLQKVAACVKISQSVLSSHSGEKTEGMEAQASVNSNLPPPKNGPQLNQQKRNARRKQLQHTADIVFTKGTSIQTLPCLSKQLKAVTECIVGLQYVWEYRSPSKSVPPHYQCKLCAVSRLQHDMLAHKKIHPDKVTHEEEEAMRDPAVRKTIKEVAAEVEKTEGRGQLKVILKEPCEVPAFKGLRTAAPKVMPPPPPPPPGMRLKGPPFGPRFPDPRFPGEFPPQGGPHYDYPGGEYGDPGYEGYPNSQDFHDCGMDQRPFPDGMDQRPFPDGMDRRPFGDDMGRPGGDNFGPGGGRDGYGRSGLIEESPSRMYSDEYQGSQMGNSLMDRPMDKSMERPGLMGAAPNNSLPNTLLNYLDSFRIENEDDAQLVLKVTQKLTDVLMEYRLRSVSKVHPGTLTVQPGFTNDHHKMGHLNLLIPLARVYWLTVQELIT</sequence>
<organism evidence="2 3">
    <name type="scientific">Collichthys lucidus</name>
    <name type="common">Big head croaker</name>
    <name type="synonym">Sciaena lucida</name>
    <dbReference type="NCBI Taxonomy" id="240159"/>
    <lineage>
        <taxon>Eukaryota</taxon>
        <taxon>Metazoa</taxon>
        <taxon>Chordata</taxon>
        <taxon>Craniata</taxon>
        <taxon>Vertebrata</taxon>
        <taxon>Euteleostomi</taxon>
        <taxon>Actinopterygii</taxon>
        <taxon>Neopterygii</taxon>
        <taxon>Teleostei</taxon>
        <taxon>Neoteleostei</taxon>
        <taxon>Acanthomorphata</taxon>
        <taxon>Eupercaria</taxon>
        <taxon>Sciaenidae</taxon>
        <taxon>Collichthys</taxon>
    </lineage>
</organism>
<feature type="region of interest" description="Disordered" evidence="1">
    <location>
        <begin position="70"/>
        <end position="108"/>
    </location>
</feature>
<accession>A0A4V6ARQ6</accession>
<proteinExistence type="predicted"/>